<dbReference type="InterPro" id="IPR000219">
    <property type="entry name" value="DH_dom"/>
</dbReference>
<feature type="compositionally biased region" description="Polar residues" evidence="1">
    <location>
        <begin position="763"/>
        <end position="778"/>
    </location>
</feature>
<organism evidence="3 4">
    <name type="scientific">Terfezia boudieri ATCC MYA-4762</name>
    <dbReference type="NCBI Taxonomy" id="1051890"/>
    <lineage>
        <taxon>Eukaryota</taxon>
        <taxon>Fungi</taxon>
        <taxon>Dikarya</taxon>
        <taxon>Ascomycota</taxon>
        <taxon>Pezizomycotina</taxon>
        <taxon>Pezizomycetes</taxon>
        <taxon>Pezizales</taxon>
        <taxon>Pezizaceae</taxon>
        <taxon>Terfezia</taxon>
    </lineage>
</organism>
<feature type="compositionally biased region" description="Low complexity" evidence="1">
    <location>
        <begin position="830"/>
        <end position="840"/>
    </location>
</feature>
<dbReference type="Gene3D" id="1.20.900.10">
    <property type="entry name" value="Dbl homology (DH) domain"/>
    <property type="match status" value="1"/>
</dbReference>
<evidence type="ECO:0000256" key="1">
    <source>
        <dbReference type="SAM" id="MobiDB-lite"/>
    </source>
</evidence>
<keyword evidence="4" id="KW-1185">Reference proteome</keyword>
<dbReference type="PANTHER" id="PTHR12673">
    <property type="entry name" value="FACIOGENITAL DYSPLASIA PROTEIN"/>
    <property type="match status" value="1"/>
</dbReference>
<dbReference type="GO" id="GO:0005085">
    <property type="term" value="F:guanyl-nucleotide exchange factor activity"/>
    <property type="evidence" value="ECO:0007669"/>
    <property type="project" value="InterPro"/>
</dbReference>
<dbReference type="Proteomes" id="UP000267821">
    <property type="component" value="Unassembled WGS sequence"/>
</dbReference>
<dbReference type="PROSITE" id="PS50010">
    <property type="entry name" value="DH_2"/>
    <property type="match status" value="1"/>
</dbReference>
<evidence type="ECO:0000259" key="2">
    <source>
        <dbReference type="PROSITE" id="PS50010"/>
    </source>
</evidence>
<dbReference type="PANTHER" id="PTHR12673:SF159">
    <property type="entry name" value="LD03170P"/>
    <property type="match status" value="1"/>
</dbReference>
<evidence type="ECO:0000313" key="4">
    <source>
        <dbReference type="Proteomes" id="UP000267821"/>
    </source>
</evidence>
<dbReference type="SMART" id="SM00325">
    <property type="entry name" value="RhoGEF"/>
    <property type="match status" value="1"/>
</dbReference>
<dbReference type="Pfam" id="PF00621">
    <property type="entry name" value="RhoGEF"/>
    <property type="match status" value="1"/>
</dbReference>
<evidence type="ECO:0000313" key="3">
    <source>
        <dbReference type="EMBL" id="RPB20828.1"/>
    </source>
</evidence>
<dbReference type="GO" id="GO:0005737">
    <property type="term" value="C:cytoplasm"/>
    <property type="evidence" value="ECO:0007669"/>
    <property type="project" value="TreeGrafter"/>
</dbReference>
<dbReference type="OrthoDB" id="8059989at2759"/>
<feature type="domain" description="DH" evidence="2">
    <location>
        <begin position="243"/>
        <end position="466"/>
    </location>
</feature>
<name>A0A3N4LGJ6_9PEZI</name>
<protein>
    <submittedName>
        <fullName evidence="3">Dbl homology domain-containing protein</fullName>
    </submittedName>
</protein>
<proteinExistence type="predicted"/>
<gene>
    <name evidence="3" type="ORF">L211DRAFT_870397</name>
</gene>
<dbReference type="STRING" id="1051890.A0A3N4LGJ6"/>
<dbReference type="SUPFAM" id="SSF48065">
    <property type="entry name" value="DBL homology domain (DH-domain)"/>
    <property type="match status" value="1"/>
</dbReference>
<dbReference type="EMBL" id="ML121567">
    <property type="protein sequence ID" value="RPB20828.1"/>
    <property type="molecule type" value="Genomic_DNA"/>
</dbReference>
<feature type="compositionally biased region" description="Basic and acidic residues" evidence="1">
    <location>
        <begin position="793"/>
        <end position="805"/>
    </location>
</feature>
<dbReference type="InterPro" id="IPR035899">
    <property type="entry name" value="DBL_dom_sf"/>
</dbReference>
<feature type="region of interest" description="Disordered" evidence="1">
    <location>
        <begin position="756"/>
        <end position="862"/>
    </location>
</feature>
<dbReference type="AlphaFoldDB" id="A0A3N4LGJ6"/>
<dbReference type="InterPro" id="IPR051092">
    <property type="entry name" value="FYVE_RhoGEF_PH"/>
</dbReference>
<sequence>MAEALVMLPFQSLGLDSDSCSTRGSFPADRPPLSSLSDEEIFKISALSDLRDMDSCEHSGTIISKALSRQSSLASVNSSASTSKMFLSLSASTRRFFGYNGSITALPYSNMNVDSPYLDYQRPAQFSGTLAPPSSPRTNCLLSNKCSPMKEGCLQSEEMNSQIEDRQFPDSSAALFLPERPDTTATTSVSEGVISQMAYLSSTKSSQLSFTTGSLKFSRQSIITVKPQSIDVLDEATMSRMRKRRDLIEELLKSEEIYISELKTLLNVYFGTINDDVYPFTERKASFIRTIGGILDLHERLYQAMQNAIPCSFDTKQASWNAEDQLNRLSSSPFNSSNPAAAALVANAFDEMMKDLLVYEDFISKYDAILKDGYVFRSNPHRRSWERDCEILSNSFLSKAGNLELTKRALTFEDLLMKPIQRICKYPLFFTELLRVTPLIDCPKSNAILDRVNFRVRNAVYQLDMAKENSPKVRERLERNWLLQKRLGFKDKLGPQPIQLGQVVLCGPLYASWRDSKAVQGDYYACLLYKSYLLLAAVSKSDSSLNVVLAISLVTARIEETTQGIGIQCHNAPFSWIVAFEHDFKMYEIVFCAWNSREEEVWRKSLEERISIENRDWMCDGSPTQRTLFVRPIGCNIEPFGSSGGYQGSLKRHWSFHGSVSLSPKVEPLIVSIQNTWAPSEPALQSRTRSSAGLSRSSSVVNVNDILTLAPKRSTRSRLENALTDVWSKDQLPPGASSWLLGSRKFSMGSIPSMSSITSSFGRKSSQPAPDGQSPTRSHVSEYPLSKSPSPVKAEKRRSGSLERPKVRRNVNEPSSPSKDNLVKEPKTPISPIWPSWGSSKGKETSSSINSPTLLGDKGTWKKKRWSNPGNVMRFFECDTSTSTAITAEKKVDL</sequence>
<accession>A0A3N4LGJ6</accession>
<reference evidence="3 4" key="1">
    <citation type="journal article" date="2018" name="Nat. Ecol. Evol.">
        <title>Pezizomycetes genomes reveal the molecular basis of ectomycorrhizal truffle lifestyle.</title>
        <authorList>
            <person name="Murat C."/>
            <person name="Payen T."/>
            <person name="Noel B."/>
            <person name="Kuo A."/>
            <person name="Morin E."/>
            <person name="Chen J."/>
            <person name="Kohler A."/>
            <person name="Krizsan K."/>
            <person name="Balestrini R."/>
            <person name="Da Silva C."/>
            <person name="Montanini B."/>
            <person name="Hainaut M."/>
            <person name="Levati E."/>
            <person name="Barry K.W."/>
            <person name="Belfiori B."/>
            <person name="Cichocki N."/>
            <person name="Clum A."/>
            <person name="Dockter R.B."/>
            <person name="Fauchery L."/>
            <person name="Guy J."/>
            <person name="Iotti M."/>
            <person name="Le Tacon F."/>
            <person name="Lindquist E.A."/>
            <person name="Lipzen A."/>
            <person name="Malagnac F."/>
            <person name="Mello A."/>
            <person name="Molinier V."/>
            <person name="Miyauchi S."/>
            <person name="Poulain J."/>
            <person name="Riccioni C."/>
            <person name="Rubini A."/>
            <person name="Sitrit Y."/>
            <person name="Splivallo R."/>
            <person name="Traeger S."/>
            <person name="Wang M."/>
            <person name="Zifcakova L."/>
            <person name="Wipf D."/>
            <person name="Zambonelli A."/>
            <person name="Paolocci F."/>
            <person name="Nowrousian M."/>
            <person name="Ottonello S."/>
            <person name="Baldrian P."/>
            <person name="Spatafora J.W."/>
            <person name="Henrissat B."/>
            <person name="Nagy L.G."/>
            <person name="Aury J.M."/>
            <person name="Wincker P."/>
            <person name="Grigoriev I.V."/>
            <person name="Bonfante P."/>
            <person name="Martin F.M."/>
        </authorList>
    </citation>
    <scope>NUCLEOTIDE SEQUENCE [LARGE SCALE GENOMIC DNA]</scope>
    <source>
        <strain evidence="3 4">ATCC MYA-4762</strain>
    </source>
</reference>
<dbReference type="InParanoid" id="A0A3N4LGJ6"/>